<organism evidence="1 2">
    <name type="scientific">Brassica napus</name>
    <name type="common">Rape</name>
    <dbReference type="NCBI Taxonomy" id="3708"/>
    <lineage>
        <taxon>Eukaryota</taxon>
        <taxon>Viridiplantae</taxon>
        <taxon>Streptophyta</taxon>
        <taxon>Embryophyta</taxon>
        <taxon>Tracheophyta</taxon>
        <taxon>Spermatophyta</taxon>
        <taxon>Magnoliopsida</taxon>
        <taxon>eudicotyledons</taxon>
        <taxon>Gunneridae</taxon>
        <taxon>Pentapetalae</taxon>
        <taxon>rosids</taxon>
        <taxon>malvids</taxon>
        <taxon>Brassicales</taxon>
        <taxon>Brassicaceae</taxon>
        <taxon>Brassiceae</taxon>
        <taxon>Brassica</taxon>
    </lineage>
</organism>
<accession>A0A078JBF4</accession>
<dbReference type="EMBL" id="LK034297">
    <property type="protein sequence ID" value="CDY63416.1"/>
    <property type="molecule type" value="Genomic_DNA"/>
</dbReference>
<dbReference type="Proteomes" id="UP000028999">
    <property type="component" value="Unassembled WGS sequence"/>
</dbReference>
<dbReference type="AlphaFoldDB" id="A0A078JBF4"/>
<gene>
    <name evidence="1" type="primary">BnaCnng42050D</name>
    <name evidence="1" type="ORF">GSBRNA2T00039276001</name>
</gene>
<protein>
    <submittedName>
        <fullName evidence="1">BnaCnng42050D protein</fullName>
    </submittedName>
</protein>
<proteinExistence type="predicted"/>
<dbReference type="Gramene" id="CDY63416">
    <property type="protein sequence ID" value="CDY63416"/>
    <property type="gene ID" value="GSBRNA2T00039276001"/>
</dbReference>
<dbReference type="PaxDb" id="3708-A0A078JBF4"/>
<evidence type="ECO:0000313" key="1">
    <source>
        <dbReference type="EMBL" id="CDY63416.1"/>
    </source>
</evidence>
<name>A0A078JBF4_BRANA</name>
<keyword evidence="2" id="KW-1185">Reference proteome</keyword>
<sequence length="27" mass="3186">MLLMHSMKLYKYRSIVASFSKVKCSHP</sequence>
<reference evidence="1 2" key="1">
    <citation type="journal article" date="2014" name="Science">
        <title>Plant genetics. Early allopolyploid evolution in the post-Neolithic Brassica napus oilseed genome.</title>
        <authorList>
            <person name="Chalhoub B."/>
            <person name="Denoeud F."/>
            <person name="Liu S."/>
            <person name="Parkin I.A."/>
            <person name="Tang H."/>
            <person name="Wang X."/>
            <person name="Chiquet J."/>
            <person name="Belcram H."/>
            <person name="Tong C."/>
            <person name="Samans B."/>
            <person name="Correa M."/>
            <person name="Da Silva C."/>
            <person name="Just J."/>
            <person name="Falentin C."/>
            <person name="Koh C.S."/>
            <person name="Le Clainche I."/>
            <person name="Bernard M."/>
            <person name="Bento P."/>
            <person name="Noel B."/>
            <person name="Labadie K."/>
            <person name="Alberti A."/>
            <person name="Charles M."/>
            <person name="Arnaud D."/>
            <person name="Guo H."/>
            <person name="Daviaud C."/>
            <person name="Alamery S."/>
            <person name="Jabbari K."/>
            <person name="Zhao M."/>
            <person name="Edger P.P."/>
            <person name="Chelaifa H."/>
            <person name="Tack D."/>
            <person name="Lassalle G."/>
            <person name="Mestiri I."/>
            <person name="Schnel N."/>
            <person name="Le Paslier M.C."/>
            <person name="Fan G."/>
            <person name="Renault V."/>
            <person name="Bayer P.E."/>
            <person name="Golicz A.A."/>
            <person name="Manoli S."/>
            <person name="Lee T.H."/>
            <person name="Thi V.H."/>
            <person name="Chalabi S."/>
            <person name="Hu Q."/>
            <person name="Fan C."/>
            <person name="Tollenaere R."/>
            <person name="Lu Y."/>
            <person name="Battail C."/>
            <person name="Shen J."/>
            <person name="Sidebottom C.H."/>
            <person name="Wang X."/>
            <person name="Canaguier A."/>
            <person name="Chauveau A."/>
            <person name="Berard A."/>
            <person name="Deniot G."/>
            <person name="Guan M."/>
            <person name="Liu Z."/>
            <person name="Sun F."/>
            <person name="Lim Y.P."/>
            <person name="Lyons E."/>
            <person name="Town C.D."/>
            <person name="Bancroft I."/>
            <person name="Wang X."/>
            <person name="Meng J."/>
            <person name="Ma J."/>
            <person name="Pires J.C."/>
            <person name="King G.J."/>
            <person name="Brunel D."/>
            <person name="Delourme R."/>
            <person name="Renard M."/>
            <person name="Aury J.M."/>
            <person name="Adams K.L."/>
            <person name="Batley J."/>
            <person name="Snowdon R.J."/>
            <person name="Tost J."/>
            <person name="Edwards D."/>
            <person name="Zhou Y."/>
            <person name="Hua W."/>
            <person name="Sharpe A.G."/>
            <person name="Paterson A.H."/>
            <person name="Guan C."/>
            <person name="Wincker P."/>
        </authorList>
    </citation>
    <scope>NUCLEOTIDE SEQUENCE [LARGE SCALE GENOMIC DNA]</scope>
    <source>
        <strain evidence="2">cv. Darmor-bzh</strain>
    </source>
</reference>
<evidence type="ECO:0000313" key="2">
    <source>
        <dbReference type="Proteomes" id="UP000028999"/>
    </source>
</evidence>